<sequence>MGFLDRLLGRSAALTPVAAHERAAAGELLLVDVREPGEFRSGHAPGARNVPLAGVGAACAQLAADGRDVAFVCKSGMRSGAAVSAARQHGLHAANVRGGMLAWQRAGLPTTTKGR</sequence>
<dbReference type="Proteomes" id="UP000240739">
    <property type="component" value="Unassembled WGS sequence"/>
</dbReference>
<dbReference type="Pfam" id="PF00581">
    <property type="entry name" value="Rhodanese"/>
    <property type="match status" value="1"/>
</dbReference>
<dbReference type="InterPro" id="IPR001763">
    <property type="entry name" value="Rhodanese-like_dom"/>
</dbReference>
<dbReference type="InterPro" id="IPR050229">
    <property type="entry name" value="GlpE_sulfurtransferase"/>
</dbReference>
<dbReference type="PANTHER" id="PTHR43031:SF1">
    <property type="entry name" value="PYRIDINE NUCLEOTIDE-DISULPHIDE OXIDOREDUCTASE"/>
    <property type="match status" value="1"/>
</dbReference>
<keyword evidence="3" id="KW-1185">Reference proteome</keyword>
<evidence type="ECO:0000313" key="3">
    <source>
        <dbReference type="Proteomes" id="UP000240739"/>
    </source>
</evidence>
<dbReference type="RefSeq" id="WP_107568354.1">
    <property type="nucleotide sequence ID" value="NZ_PYYB01000001.1"/>
</dbReference>
<protein>
    <recommendedName>
        <fullName evidence="1">Rhodanese domain-containing protein</fullName>
    </recommendedName>
</protein>
<dbReference type="Gene3D" id="3.40.250.10">
    <property type="entry name" value="Rhodanese-like domain"/>
    <property type="match status" value="1"/>
</dbReference>
<reference evidence="2 3" key="1">
    <citation type="submission" date="2018-03" db="EMBL/GenBank/DDBJ databases">
        <title>Aquarubrobacter algicola gen. nov., sp. nov., a novel actinobacterium isolated from shallow eutrophic lake during the end of cyanobacterial harmful algal blooms.</title>
        <authorList>
            <person name="Chun S.J."/>
        </authorList>
    </citation>
    <scope>NUCLEOTIDE SEQUENCE [LARGE SCALE GENOMIC DNA]</scope>
    <source>
        <strain evidence="2 3">Seoho-28</strain>
    </source>
</reference>
<name>A0A2T4UKG2_9ACTN</name>
<evidence type="ECO:0000259" key="1">
    <source>
        <dbReference type="PROSITE" id="PS50206"/>
    </source>
</evidence>
<dbReference type="InterPro" id="IPR036873">
    <property type="entry name" value="Rhodanese-like_dom_sf"/>
</dbReference>
<accession>A0A2T4UKG2</accession>
<dbReference type="SUPFAM" id="SSF52821">
    <property type="entry name" value="Rhodanese/Cell cycle control phosphatase"/>
    <property type="match status" value="1"/>
</dbReference>
<proteinExistence type="predicted"/>
<organism evidence="2 3">
    <name type="scientific">Paraconexibacter algicola</name>
    <dbReference type="NCBI Taxonomy" id="2133960"/>
    <lineage>
        <taxon>Bacteria</taxon>
        <taxon>Bacillati</taxon>
        <taxon>Actinomycetota</taxon>
        <taxon>Thermoleophilia</taxon>
        <taxon>Solirubrobacterales</taxon>
        <taxon>Paraconexibacteraceae</taxon>
        <taxon>Paraconexibacter</taxon>
    </lineage>
</organism>
<dbReference type="CDD" id="cd00158">
    <property type="entry name" value="RHOD"/>
    <property type="match status" value="1"/>
</dbReference>
<dbReference type="AlphaFoldDB" id="A0A2T4UKG2"/>
<dbReference type="SMART" id="SM00450">
    <property type="entry name" value="RHOD"/>
    <property type="match status" value="1"/>
</dbReference>
<evidence type="ECO:0000313" key="2">
    <source>
        <dbReference type="EMBL" id="PTL59711.1"/>
    </source>
</evidence>
<dbReference type="EMBL" id="PYYB01000001">
    <property type="protein sequence ID" value="PTL59711.1"/>
    <property type="molecule type" value="Genomic_DNA"/>
</dbReference>
<feature type="domain" description="Rhodanese" evidence="1">
    <location>
        <begin position="24"/>
        <end position="112"/>
    </location>
</feature>
<dbReference type="PROSITE" id="PS50206">
    <property type="entry name" value="RHODANESE_3"/>
    <property type="match status" value="1"/>
</dbReference>
<dbReference type="PANTHER" id="PTHR43031">
    <property type="entry name" value="FAD-DEPENDENT OXIDOREDUCTASE"/>
    <property type="match status" value="1"/>
</dbReference>
<gene>
    <name evidence="2" type="ORF">C7Y72_08625</name>
</gene>
<comment type="caution">
    <text evidence="2">The sequence shown here is derived from an EMBL/GenBank/DDBJ whole genome shotgun (WGS) entry which is preliminary data.</text>
</comment>
<dbReference type="OrthoDB" id="9800872at2"/>